<evidence type="ECO:0000256" key="1">
    <source>
        <dbReference type="SAM" id="MobiDB-lite"/>
    </source>
</evidence>
<feature type="region of interest" description="Disordered" evidence="1">
    <location>
        <begin position="464"/>
        <end position="485"/>
    </location>
</feature>
<dbReference type="Proteomes" id="UP000184073">
    <property type="component" value="Unassembled WGS sequence"/>
</dbReference>
<feature type="compositionally biased region" description="Polar residues" evidence="1">
    <location>
        <begin position="126"/>
        <end position="138"/>
    </location>
</feature>
<evidence type="ECO:0000313" key="3">
    <source>
        <dbReference type="Proteomes" id="UP000184073"/>
    </source>
</evidence>
<feature type="region of interest" description="Disordered" evidence="1">
    <location>
        <begin position="232"/>
        <end position="256"/>
    </location>
</feature>
<dbReference type="RefSeq" id="XP_040666689.1">
    <property type="nucleotide sequence ID" value="XM_040806614.1"/>
</dbReference>
<dbReference type="EMBL" id="KV878127">
    <property type="protein sequence ID" value="OJJ00927.1"/>
    <property type="molecule type" value="Genomic_DNA"/>
</dbReference>
<dbReference type="AlphaFoldDB" id="A0A1L9PHC1"/>
<dbReference type="VEuPathDB" id="FungiDB:ASPVEDRAFT_129157"/>
<keyword evidence="3" id="KW-1185">Reference proteome</keyword>
<feature type="compositionally biased region" description="Basic and acidic residues" evidence="1">
    <location>
        <begin position="468"/>
        <end position="485"/>
    </location>
</feature>
<gene>
    <name evidence="2" type="ORF">ASPVEDRAFT_129157</name>
</gene>
<proteinExistence type="predicted"/>
<dbReference type="OrthoDB" id="5368934at2759"/>
<feature type="region of interest" description="Disordered" evidence="1">
    <location>
        <begin position="118"/>
        <end position="138"/>
    </location>
</feature>
<dbReference type="GeneID" id="63722125"/>
<organism evidence="2 3">
    <name type="scientific">Aspergillus versicolor CBS 583.65</name>
    <dbReference type="NCBI Taxonomy" id="1036611"/>
    <lineage>
        <taxon>Eukaryota</taxon>
        <taxon>Fungi</taxon>
        <taxon>Dikarya</taxon>
        <taxon>Ascomycota</taxon>
        <taxon>Pezizomycotina</taxon>
        <taxon>Eurotiomycetes</taxon>
        <taxon>Eurotiomycetidae</taxon>
        <taxon>Eurotiales</taxon>
        <taxon>Aspergillaceae</taxon>
        <taxon>Aspergillus</taxon>
        <taxon>Aspergillus subgen. Nidulantes</taxon>
    </lineage>
</organism>
<evidence type="ECO:0000313" key="2">
    <source>
        <dbReference type="EMBL" id="OJJ00927.1"/>
    </source>
</evidence>
<protein>
    <submittedName>
        <fullName evidence="2">Uncharacterized protein</fullName>
    </submittedName>
</protein>
<name>A0A1L9PHC1_ASPVE</name>
<reference evidence="3" key="1">
    <citation type="journal article" date="2017" name="Genome Biol.">
        <title>Comparative genomics reveals high biological diversity and specific adaptations in the industrially and medically important fungal genus Aspergillus.</title>
        <authorList>
            <person name="de Vries R.P."/>
            <person name="Riley R."/>
            <person name="Wiebenga A."/>
            <person name="Aguilar-Osorio G."/>
            <person name="Amillis S."/>
            <person name="Uchima C.A."/>
            <person name="Anderluh G."/>
            <person name="Asadollahi M."/>
            <person name="Askin M."/>
            <person name="Barry K."/>
            <person name="Battaglia E."/>
            <person name="Bayram O."/>
            <person name="Benocci T."/>
            <person name="Braus-Stromeyer S.A."/>
            <person name="Caldana C."/>
            <person name="Canovas D."/>
            <person name="Cerqueira G.C."/>
            <person name="Chen F."/>
            <person name="Chen W."/>
            <person name="Choi C."/>
            <person name="Clum A."/>
            <person name="Dos Santos R.A."/>
            <person name="Damasio A.R."/>
            <person name="Diallinas G."/>
            <person name="Emri T."/>
            <person name="Fekete E."/>
            <person name="Flipphi M."/>
            <person name="Freyberg S."/>
            <person name="Gallo A."/>
            <person name="Gournas C."/>
            <person name="Habgood R."/>
            <person name="Hainaut M."/>
            <person name="Harispe M.L."/>
            <person name="Henrissat B."/>
            <person name="Hilden K.S."/>
            <person name="Hope R."/>
            <person name="Hossain A."/>
            <person name="Karabika E."/>
            <person name="Karaffa L."/>
            <person name="Karanyi Z."/>
            <person name="Krasevec N."/>
            <person name="Kuo A."/>
            <person name="Kusch H."/>
            <person name="LaButti K."/>
            <person name="Lagendijk E.L."/>
            <person name="Lapidus A."/>
            <person name="Levasseur A."/>
            <person name="Lindquist E."/>
            <person name="Lipzen A."/>
            <person name="Logrieco A.F."/>
            <person name="MacCabe A."/>
            <person name="Maekelae M.R."/>
            <person name="Malavazi I."/>
            <person name="Melin P."/>
            <person name="Meyer V."/>
            <person name="Mielnichuk N."/>
            <person name="Miskei M."/>
            <person name="Molnar A.P."/>
            <person name="Mule G."/>
            <person name="Ngan C.Y."/>
            <person name="Orejas M."/>
            <person name="Orosz E."/>
            <person name="Ouedraogo J.P."/>
            <person name="Overkamp K.M."/>
            <person name="Park H.-S."/>
            <person name="Perrone G."/>
            <person name="Piumi F."/>
            <person name="Punt P.J."/>
            <person name="Ram A.F."/>
            <person name="Ramon A."/>
            <person name="Rauscher S."/>
            <person name="Record E."/>
            <person name="Riano-Pachon D.M."/>
            <person name="Robert V."/>
            <person name="Roehrig J."/>
            <person name="Ruller R."/>
            <person name="Salamov A."/>
            <person name="Salih N.S."/>
            <person name="Samson R.A."/>
            <person name="Sandor E."/>
            <person name="Sanguinetti M."/>
            <person name="Schuetze T."/>
            <person name="Sepcic K."/>
            <person name="Shelest E."/>
            <person name="Sherlock G."/>
            <person name="Sophianopoulou V."/>
            <person name="Squina F.M."/>
            <person name="Sun H."/>
            <person name="Susca A."/>
            <person name="Todd R.B."/>
            <person name="Tsang A."/>
            <person name="Unkles S.E."/>
            <person name="van de Wiele N."/>
            <person name="van Rossen-Uffink D."/>
            <person name="Oliveira J.V."/>
            <person name="Vesth T.C."/>
            <person name="Visser J."/>
            <person name="Yu J.-H."/>
            <person name="Zhou M."/>
            <person name="Andersen M.R."/>
            <person name="Archer D.B."/>
            <person name="Baker S.E."/>
            <person name="Benoit I."/>
            <person name="Brakhage A.A."/>
            <person name="Braus G.H."/>
            <person name="Fischer R."/>
            <person name="Frisvad J.C."/>
            <person name="Goldman G.H."/>
            <person name="Houbraken J."/>
            <person name="Oakley B."/>
            <person name="Pocsi I."/>
            <person name="Scazzocchio C."/>
            <person name="Seiboth B."/>
            <person name="vanKuyk P.A."/>
            <person name="Wortman J."/>
            <person name="Dyer P.S."/>
            <person name="Grigoriev I.V."/>
        </authorList>
    </citation>
    <scope>NUCLEOTIDE SEQUENCE [LARGE SCALE GENOMIC DNA]</scope>
    <source>
        <strain evidence="3">CBS 583.65</strain>
    </source>
</reference>
<sequence>MVPKTNRIEDFPDHWKATLLGDEFWKDAEDWNTETNNRIEAGNLHTRFPFNIGPEQTPPPRAPSITAAVDSDCEVDAVVPEKRSRRFSMSDALTVSTFTGRSGSSLFASNRFLDLGRQSRSDSRSRYNNLGRSSSVTADVRRSNSMIRSTFNRLNRRMKMRDEGEEEEEELESHVKERATATLTFPPDQATPANPLMEFRGGALWEAIPRDRRILGLDVFWPVQTDKLMRETKKDSKYNQNKRDSSEGEEDDGPTIFPINEMAPLCMFRNLRILKLTGMMQSYQMYIFQAAWLNTNIEELEIGMALAPRLRRGYKWPFMKGDWRLDKATCGEPVYYGNGEGSLVRTVGIGEYLDKICLEKAKIRAMAMGSTRNRLSIRTLVLSGVVVDADPFLHWFDPKRLKCINFKENCVDAGFWLPHCMKKVSVLFPRQIDEPTVIGRRVNPLAELKVVELKGRKKIGEIPYRGPKSLEEDIPRNVGVKDKQH</sequence>
<feature type="compositionally biased region" description="Basic and acidic residues" evidence="1">
    <location>
        <begin position="232"/>
        <end position="246"/>
    </location>
</feature>
<accession>A0A1L9PHC1</accession>